<feature type="coiled-coil region" evidence="4">
    <location>
        <begin position="525"/>
        <end position="585"/>
    </location>
</feature>
<feature type="coiled-coil region" evidence="4">
    <location>
        <begin position="1465"/>
        <end position="1513"/>
    </location>
</feature>
<evidence type="ECO:0000259" key="6">
    <source>
        <dbReference type="PROSITE" id="PS50067"/>
    </source>
</evidence>
<dbReference type="GO" id="GO:0007018">
    <property type="term" value="P:microtubule-based movement"/>
    <property type="evidence" value="ECO:0007669"/>
    <property type="project" value="InterPro"/>
</dbReference>
<feature type="region of interest" description="Disordered" evidence="5">
    <location>
        <begin position="135"/>
        <end position="171"/>
    </location>
</feature>
<keyword evidence="1 4" id="KW-0175">Coiled coil</keyword>
<reference evidence="7 8" key="1">
    <citation type="submission" date="2024-01" db="EMBL/GenBank/DDBJ databases">
        <title>Comparative genomics of Cryptococcus and Kwoniella reveals pathogenesis evolution and contrasting modes of karyotype evolution via chromosome fusion or intercentromeric recombination.</title>
        <authorList>
            <person name="Coelho M.A."/>
            <person name="David-Palma M."/>
            <person name="Shea T."/>
            <person name="Bowers K."/>
            <person name="McGinley-Smith S."/>
            <person name="Mohammad A.W."/>
            <person name="Gnirke A."/>
            <person name="Yurkov A.M."/>
            <person name="Nowrousian M."/>
            <person name="Sun S."/>
            <person name="Cuomo C.A."/>
            <person name="Heitman J."/>
        </authorList>
    </citation>
    <scope>NUCLEOTIDE SEQUENCE [LARGE SCALE GENOMIC DNA]</scope>
    <source>
        <strain evidence="7 8">CBS 6074</strain>
    </source>
</reference>
<dbReference type="InterPro" id="IPR027417">
    <property type="entry name" value="P-loop_NTPase"/>
</dbReference>
<name>A0AAX4JXB4_9TREE</name>
<dbReference type="GO" id="GO:0003777">
    <property type="term" value="F:microtubule motor activity"/>
    <property type="evidence" value="ECO:0007669"/>
    <property type="project" value="InterPro"/>
</dbReference>
<dbReference type="FunFam" id="3.40.850.10:FF:000143">
    <property type="entry name" value="Unplaced genomic scaffold supercont2.12, whole genome shotgun sequence"/>
    <property type="match status" value="1"/>
</dbReference>
<dbReference type="Gene3D" id="1.10.287.1490">
    <property type="match status" value="1"/>
</dbReference>
<keyword evidence="3" id="KW-0547">Nucleotide-binding</keyword>
<comment type="similarity">
    <text evidence="3">Belongs to the TRAFAC class myosin-kinesin ATPase superfamily. Kinesin family.</text>
</comment>
<dbReference type="InterPro" id="IPR027640">
    <property type="entry name" value="Kinesin-like_fam"/>
</dbReference>
<evidence type="ECO:0000256" key="1">
    <source>
        <dbReference type="ARBA" id="ARBA00023054"/>
    </source>
</evidence>
<dbReference type="SUPFAM" id="SSF52540">
    <property type="entry name" value="P-loop containing nucleoside triphosphate hydrolases"/>
    <property type="match status" value="1"/>
</dbReference>
<gene>
    <name evidence="7" type="ORF">L201_004093</name>
</gene>
<dbReference type="InterPro" id="IPR001752">
    <property type="entry name" value="Kinesin_motor_dom"/>
</dbReference>
<evidence type="ECO:0000256" key="3">
    <source>
        <dbReference type="PROSITE-ProRule" id="PRU00283"/>
    </source>
</evidence>
<dbReference type="EMBL" id="CP144102">
    <property type="protein sequence ID" value="WWC89175.1"/>
    <property type="molecule type" value="Genomic_DNA"/>
</dbReference>
<dbReference type="GO" id="GO:0005524">
    <property type="term" value="F:ATP binding"/>
    <property type="evidence" value="ECO:0007669"/>
    <property type="project" value="UniProtKB-UniRule"/>
</dbReference>
<sequence length="1645" mass="182313">MSLSPSKPRTLSRQPSSPSLAVGLPPALPESNIMQPSSPSKMPKSKSRKRIHRGDVSSSAASSDNEEEDTLQTTPKRKIINPIDSPLPPSTGKKTVKKMTLEERLAAAASTSKAGSLAKGGLKAKVKSSRSLAELSSSISEPAAMAESSSSGSTVLMTPQSRSEIIGSRSTASTSSSDKVVVCVRIKPTENPFANIAYEMTPTSLTLSDEHPGVKKRGGKAGREDGYTYTFDKLLQYPSTTPELYQQKIAPLVDKAMNGFNSTIFAYGQTGSGKSFTMTGTSEELGIIPCAVDGVFDAITADTERAFLLRVSYIEIYNETLRDLLNFKKGPLKDDEKPAIHYAKGKVYVDPLSEEIVSTPQDVIDLLEKGNAQRRIGATDWNERSSRSHCVFTIVVESRPRDGDGDDDIRLSRLDLAGSEKAVSDSERRGEGKHINQSLLALREVINKLTEKTKATHVPYRNSKLTHLLENALGGDSNICVICTMSAEEEHCSETLETLKFAGRCSQVKTNAKKNVLQSSERALIKAKDQEIEELKLRLANLTKGETPRKEEPQEDAMSNLAESVAAMEARKAKLAAQLSKLNGEILTSELPRSGSGLPLSPPKPKRRRISDFSAILATGSGRMGIGLGTPKKTVDRRAISGMSRLTEESEGMAGIMNTLDQAADGSVAKSFEQDRALAAARRNLAAKEEELALANRNLASALGRASQLSERDARIISLEAELREALDALASTQETKQHTEQELAATRQNLQYIENDMIDRTAQLENTRNDLVATIDERAKKIDELENKIIDLRNSREELIIEDQGRLDEILRQVADVKQEKEALLSELDGFKTQLDSAERTKQEELEKIKSEMEVLVKQRSDTQVALEAATTQNTAYESTLSDLRGQIDSLSSAQASRQAEVANLQTEKSLLERQTEEARSNLDRFQREVMSNEATVLKELREEIGNLRRGRDEDKAAWEKTKIELEEANQVFRKQQGESQAEAVNVQNVIVEAEEREKKLQNQLAEALRTLEEAAKANANLEVRLRQETESKVSLENEKVELLSQLTISDQQVNAVQQINRNLEDRFQSESTLKITAEKERDEARSMMSEAGGIKEQLQLEIGARHEAETKLIDITKQLDSQCILVTNLQAQLSILQDVQDKLSAAQTDLETQEKRLEIECAARQDAENRCVEMAKLRDQAVAVEKEREIMVEKESSAKRELEDQVENLSRQREANLEGVKEIRRKLDIEVIEKKELEQQLDQLKARQEAASSGEGEIKEALAKEILAKEEISRQLVKVTEDFQMSVETLKVELSASQKATREAEQRLSSLSAHTQSISDIQNQLTIEIAARNAAESHISEISRELVNKHESAQQILEEELLSVRETLKAAQSEASEARMQIEDQRNKLSRLSAELSDIKSRSEVTITTSISSRLRHSAPGPGHGIDKDMSSTALDSLRLRSRRGVSSGTGTLERDHSLDMLRAREEEEIERLEKIIEVQKGIIDEQREKIERWAKEMEKQREIVRLLTNDNSASVPSPSPVPIRTGSPRGHAKSHSISHSPMPSPLPNAKGLVSTFTARNLALPTSPSPLPMHPSQFNNSSSRKNRRVTIEHDIDRLAETSKVNKAKAIFESPEKNAVPATPPKAPLRAAQSIRSVPRQRRP</sequence>
<feature type="coiled-coil region" evidence="4">
    <location>
        <begin position="1356"/>
        <end position="1404"/>
    </location>
</feature>
<dbReference type="PROSITE" id="PS50067">
    <property type="entry name" value="KINESIN_MOTOR_2"/>
    <property type="match status" value="1"/>
</dbReference>
<feature type="compositionally biased region" description="Basic residues" evidence="5">
    <location>
        <begin position="43"/>
        <end position="52"/>
    </location>
</feature>
<dbReference type="RefSeq" id="XP_066075938.1">
    <property type="nucleotide sequence ID" value="XM_066219841.1"/>
</dbReference>
<feature type="compositionally biased region" description="Low complexity" evidence="5">
    <location>
        <begin position="135"/>
        <end position="153"/>
    </location>
</feature>
<feature type="compositionally biased region" description="Polar residues" evidence="5">
    <location>
        <begin position="1"/>
        <end position="19"/>
    </location>
</feature>
<organism evidence="7 8">
    <name type="scientific">Kwoniella dendrophila CBS 6074</name>
    <dbReference type="NCBI Taxonomy" id="1295534"/>
    <lineage>
        <taxon>Eukaryota</taxon>
        <taxon>Fungi</taxon>
        <taxon>Dikarya</taxon>
        <taxon>Basidiomycota</taxon>
        <taxon>Agaricomycotina</taxon>
        <taxon>Tremellomycetes</taxon>
        <taxon>Tremellales</taxon>
        <taxon>Cryptococcaceae</taxon>
        <taxon>Kwoniella</taxon>
    </lineage>
</organism>
<feature type="region of interest" description="Disordered" evidence="5">
    <location>
        <begin position="1513"/>
        <end position="1549"/>
    </location>
</feature>
<dbReference type="SMART" id="SM00129">
    <property type="entry name" value="KISc"/>
    <property type="match status" value="1"/>
</dbReference>
<proteinExistence type="inferred from homology"/>
<feature type="region of interest" description="Disordered" evidence="5">
    <location>
        <begin position="1"/>
        <end position="95"/>
    </location>
</feature>
<dbReference type="PANTHER" id="PTHR47968:SF75">
    <property type="entry name" value="CENTROMERE-ASSOCIATED PROTEIN E"/>
    <property type="match status" value="1"/>
</dbReference>
<dbReference type="PANTHER" id="PTHR47968">
    <property type="entry name" value="CENTROMERE PROTEIN E"/>
    <property type="match status" value="1"/>
</dbReference>
<feature type="compositionally biased region" description="Polar residues" evidence="5">
    <location>
        <begin position="154"/>
        <end position="163"/>
    </location>
</feature>
<evidence type="ECO:0000256" key="4">
    <source>
        <dbReference type="SAM" id="Coils"/>
    </source>
</evidence>
<feature type="coiled-coil region" evidence="4">
    <location>
        <begin position="985"/>
        <end position="1047"/>
    </location>
</feature>
<dbReference type="GO" id="GO:0008017">
    <property type="term" value="F:microtubule binding"/>
    <property type="evidence" value="ECO:0007669"/>
    <property type="project" value="InterPro"/>
</dbReference>
<dbReference type="InterPro" id="IPR036961">
    <property type="entry name" value="Kinesin_motor_dom_sf"/>
</dbReference>
<evidence type="ECO:0000256" key="5">
    <source>
        <dbReference type="SAM" id="MobiDB-lite"/>
    </source>
</evidence>
<keyword evidence="2 3" id="KW-0505">Motor protein</keyword>
<keyword evidence="3" id="KW-0067">ATP-binding</keyword>
<evidence type="ECO:0000313" key="8">
    <source>
        <dbReference type="Proteomes" id="UP001355207"/>
    </source>
</evidence>
<feature type="coiled-coil region" evidence="4">
    <location>
        <begin position="678"/>
        <end position="959"/>
    </location>
</feature>
<feature type="domain" description="Kinesin motor" evidence="6">
    <location>
        <begin position="179"/>
        <end position="508"/>
    </location>
</feature>
<dbReference type="Gene3D" id="3.40.850.10">
    <property type="entry name" value="Kinesin motor domain"/>
    <property type="match status" value="1"/>
</dbReference>
<evidence type="ECO:0000256" key="2">
    <source>
        <dbReference type="ARBA" id="ARBA00023175"/>
    </source>
</evidence>
<keyword evidence="8" id="KW-1185">Reference proteome</keyword>
<dbReference type="PRINTS" id="PR00380">
    <property type="entry name" value="KINESINHEAVY"/>
</dbReference>
<dbReference type="Pfam" id="PF00225">
    <property type="entry name" value="Kinesin"/>
    <property type="match status" value="1"/>
</dbReference>
<feature type="coiled-coil region" evidence="4">
    <location>
        <begin position="1138"/>
        <end position="1256"/>
    </location>
</feature>
<feature type="region of interest" description="Disordered" evidence="5">
    <location>
        <begin position="1611"/>
        <end position="1645"/>
    </location>
</feature>
<feature type="region of interest" description="Disordered" evidence="5">
    <location>
        <begin position="1567"/>
        <end position="1599"/>
    </location>
</feature>
<feature type="binding site" evidence="3">
    <location>
        <begin position="268"/>
        <end position="275"/>
    </location>
    <ligand>
        <name>ATP</name>
        <dbReference type="ChEBI" id="CHEBI:30616"/>
    </ligand>
</feature>
<dbReference type="Proteomes" id="UP001355207">
    <property type="component" value="Chromosome 5"/>
</dbReference>
<evidence type="ECO:0000313" key="7">
    <source>
        <dbReference type="EMBL" id="WWC89175.1"/>
    </source>
</evidence>
<protein>
    <recommendedName>
        <fullName evidence="6">Kinesin motor domain-containing protein</fullName>
    </recommendedName>
</protein>
<dbReference type="GeneID" id="91094763"/>
<accession>A0AAX4JXB4</accession>